<keyword evidence="2" id="KW-1185">Reference proteome</keyword>
<comment type="caution">
    <text evidence="1">The sequence shown here is derived from an EMBL/GenBank/DDBJ whole genome shotgun (WGS) entry which is preliminary data.</text>
</comment>
<reference evidence="1 2" key="1">
    <citation type="submission" date="2015-12" db="EMBL/GenBank/DDBJ databases">
        <title>The genome of Folsomia candida.</title>
        <authorList>
            <person name="Faddeeva A."/>
            <person name="Derks M.F."/>
            <person name="Anvar Y."/>
            <person name="Smit S."/>
            <person name="Van Straalen N."/>
            <person name="Roelofs D."/>
        </authorList>
    </citation>
    <scope>NUCLEOTIDE SEQUENCE [LARGE SCALE GENOMIC DNA]</scope>
    <source>
        <strain evidence="1 2">VU population</strain>
        <tissue evidence="1">Whole body</tissue>
    </source>
</reference>
<organism evidence="1 2">
    <name type="scientific">Folsomia candida</name>
    <name type="common">Springtail</name>
    <dbReference type="NCBI Taxonomy" id="158441"/>
    <lineage>
        <taxon>Eukaryota</taxon>
        <taxon>Metazoa</taxon>
        <taxon>Ecdysozoa</taxon>
        <taxon>Arthropoda</taxon>
        <taxon>Hexapoda</taxon>
        <taxon>Collembola</taxon>
        <taxon>Entomobryomorpha</taxon>
        <taxon>Isotomoidea</taxon>
        <taxon>Isotomidae</taxon>
        <taxon>Proisotominae</taxon>
        <taxon>Folsomia</taxon>
    </lineage>
</organism>
<dbReference type="AlphaFoldDB" id="A0A226EAY1"/>
<name>A0A226EAY1_FOLCA</name>
<sequence length="149" mass="17203">MFKKNKGQPILKQAIELTQQLRNEVEESEDTTSQGAINKKLASKQLKRRIIISSEESSDEEQGIMDYRQPEFWDKAHTDFLPSGYLGVRQFITLEGIRSLRLIMPKQNQLTTGCGRSLILRCGLCKEFLSTLKEYQVYFDSKPNDEHSD</sequence>
<gene>
    <name evidence="1" type="ORF">Fcan01_11686</name>
</gene>
<evidence type="ECO:0000313" key="2">
    <source>
        <dbReference type="Proteomes" id="UP000198287"/>
    </source>
</evidence>
<accession>A0A226EAY1</accession>
<dbReference type="EMBL" id="LNIX01000005">
    <property type="protein sequence ID" value="OXA53971.1"/>
    <property type="molecule type" value="Genomic_DNA"/>
</dbReference>
<evidence type="ECO:0000313" key="1">
    <source>
        <dbReference type="EMBL" id="OXA53971.1"/>
    </source>
</evidence>
<dbReference type="Proteomes" id="UP000198287">
    <property type="component" value="Unassembled WGS sequence"/>
</dbReference>
<proteinExistence type="predicted"/>
<protein>
    <submittedName>
        <fullName evidence="1">Uncharacterized protein</fullName>
    </submittedName>
</protein>